<comment type="catalytic activity">
    <reaction evidence="7 8">
        <text>L-histidinol phosphate + H2O = L-histidinol + phosphate</text>
        <dbReference type="Rhea" id="RHEA:14465"/>
        <dbReference type="ChEBI" id="CHEBI:15377"/>
        <dbReference type="ChEBI" id="CHEBI:43474"/>
        <dbReference type="ChEBI" id="CHEBI:57699"/>
        <dbReference type="ChEBI" id="CHEBI:57980"/>
        <dbReference type="EC" id="3.1.3.15"/>
    </reaction>
</comment>
<proteinExistence type="inferred from homology"/>
<accession>A0A4P9C671</accession>
<sequence length="288" mass="32555">MFSKGGAMVHSNYHIHSNYCDGKNSLEEMVQAAIQAGLTSIGFTGHAPLPYENDWTMKKETVRCYMDDVRTLAEKYQEEIDISLGMEIDYFISNEDISSDSKALIPELDFFIGSIHTIGKMKNGLMADVDYTPEIFETGIKDCFDGSVQAFVQRYYEALGNMALRVRPDIIGHMDIIKKNNVDNRFFDDREPWYQEAAKACLDKIKASGSIIEVNTGGMIRYGDRCLYPEQWLMESILEKEIPITLNGDSHTTAGISYAYEEVSALLKKVGFKAIMVRKNGIWAQESI</sequence>
<dbReference type="UniPathway" id="UPA00031">
    <property type="reaction ID" value="UER00013"/>
</dbReference>
<keyword evidence="6 8" id="KW-0368">Histidine biosynthesis</keyword>
<gene>
    <name evidence="10" type="ORF">CPZ25_001735</name>
</gene>
<dbReference type="SUPFAM" id="SSF89550">
    <property type="entry name" value="PHP domain-like"/>
    <property type="match status" value="1"/>
</dbReference>
<name>A0A4P9C671_EUBML</name>
<evidence type="ECO:0000256" key="7">
    <source>
        <dbReference type="ARBA" id="ARBA00049158"/>
    </source>
</evidence>
<keyword evidence="4 8" id="KW-0028">Amino-acid biosynthesis</keyword>
<evidence type="ECO:0000313" key="10">
    <source>
        <dbReference type="EMBL" id="QCT70082.1"/>
    </source>
</evidence>
<dbReference type="GO" id="GO:0004401">
    <property type="term" value="F:histidinol-phosphatase activity"/>
    <property type="evidence" value="ECO:0007669"/>
    <property type="project" value="UniProtKB-UniRule"/>
</dbReference>
<dbReference type="InterPro" id="IPR016195">
    <property type="entry name" value="Pol/histidinol_Pase-like"/>
</dbReference>
<dbReference type="CDD" id="cd12110">
    <property type="entry name" value="PHP_HisPPase_Hisj_like"/>
    <property type="match status" value="1"/>
</dbReference>
<dbReference type="InterPro" id="IPR004013">
    <property type="entry name" value="PHP_dom"/>
</dbReference>
<keyword evidence="11" id="KW-1185">Reference proteome</keyword>
<dbReference type="GO" id="GO:0005737">
    <property type="term" value="C:cytoplasm"/>
    <property type="evidence" value="ECO:0007669"/>
    <property type="project" value="TreeGrafter"/>
</dbReference>
<evidence type="ECO:0000256" key="8">
    <source>
        <dbReference type="RuleBase" id="RU366003"/>
    </source>
</evidence>
<evidence type="ECO:0000256" key="5">
    <source>
        <dbReference type="ARBA" id="ARBA00022801"/>
    </source>
</evidence>
<dbReference type="NCBIfam" id="TIGR01856">
    <property type="entry name" value="hisJ_fam"/>
    <property type="match status" value="1"/>
</dbReference>
<evidence type="ECO:0000256" key="4">
    <source>
        <dbReference type="ARBA" id="ARBA00022605"/>
    </source>
</evidence>
<evidence type="ECO:0000256" key="2">
    <source>
        <dbReference type="ARBA" id="ARBA00009152"/>
    </source>
</evidence>
<dbReference type="Proteomes" id="UP000218387">
    <property type="component" value="Chromosome"/>
</dbReference>
<keyword evidence="5 8" id="KW-0378">Hydrolase</keyword>
<evidence type="ECO:0000256" key="1">
    <source>
        <dbReference type="ARBA" id="ARBA00004970"/>
    </source>
</evidence>
<evidence type="ECO:0000256" key="6">
    <source>
        <dbReference type="ARBA" id="ARBA00023102"/>
    </source>
</evidence>
<evidence type="ECO:0000313" key="11">
    <source>
        <dbReference type="Proteomes" id="UP000218387"/>
    </source>
</evidence>
<dbReference type="EC" id="3.1.3.15" evidence="3 8"/>
<dbReference type="Pfam" id="PF02811">
    <property type="entry name" value="PHP"/>
    <property type="match status" value="1"/>
</dbReference>
<dbReference type="EMBL" id="CP029487">
    <property type="protein sequence ID" value="QCT70082.1"/>
    <property type="molecule type" value="Genomic_DNA"/>
</dbReference>
<reference evidence="10 11" key="1">
    <citation type="submission" date="2018-05" db="EMBL/GenBank/DDBJ databases">
        <title>Genome comparison of Eubacterium sp.</title>
        <authorList>
            <person name="Feng Y."/>
            <person name="Sanchez-Andrea I."/>
            <person name="Stams A.J.M."/>
            <person name="De Vos W.M."/>
        </authorList>
    </citation>
    <scope>NUCLEOTIDE SEQUENCE [LARGE SCALE GENOMIC DNA]</scope>
    <source>
        <strain evidence="10 11">YI</strain>
    </source>
</reference>
<feature type="domain" description="PHP" evidence="9">
    <location>
        <begin position="13"/>
        <end position="216"/>
    </location>
</feature>
<dbReference type="NCBIfam" id="NF005996">
    <property type="entry name" value="PRK08123.1"/>
    <property type="match status" value="1"/>
</dbReference>
<dbReference type="Gene3D" id="3.20.20.140">
    <property type="entry name" value="Metal-dependent hydrolases"/>
    <property type="match status" value="1"/>
</dbReference>
<dbReference type="GO" id="GO:0000105">
    <property type="term" value="P:L-histidine biosynthetic process"/>
    <property type="evidence" value="ECO:0007669"/>
    <property type="project" value="UniProtKB-UniRule"/>
</dbReference>
<dbReference type="KEGG" id="emt:CPZ25_001735"/>
<evidence type="ECO:0000259" key="9">
    <source>
        <dbReference type="Pfam" id="PF02811"/>
    </source>
</evidence>
<dbReference type="PANTHER" id="PTHR21039">
    <property type="entry name" value="HISTIDINOL PHOSPHATASE-RELATED"/>
    <property type="match status" value="1"/>
</dbReference>
<organism evidence="10 11">
    <name type="scientific">Eubacterium maltosivorans</name>
    <dbReference type="NCBI Taxonomy" id="2041044"/>
    <lineage>
        <taxon>Bacteria</taxon>
        <taxon>Bacillati</taxon>
        <taxon>Bacillota</taxon>
        <taxon>Clostridia</taxon>
        <taxon>Eubacteriales</taxon>
        <taxon>Eubacteriaceae</taxon>
        <taxon>Eubacterium</taxon>
    </lineage>
</organism>
<protein>
    <recommendedName>
        <fullName evidence="3 8">Histidinol-phosphatase</fullName>
        <shortName evidence="8">HolPase</shortName>
        <ecNumber evidence="3 8">3.1.3.15</ecNumber>
    </recommendedName>
</protein>
<dbReference type="PANTHER" id="PTHR21039:SF0">
    <property type="entry name" value="HISTIDINOL-PHOSPHATASE"/>
    <property type="match status" value="1"/>
</dbReference>
<comment type="pathway">
    <text evidence="1 8">Amino-acid biosynthesis; L-histidine biosynthesis; L-histidine from 5-phospho-alpha-D-ribose 1-diphosphate: step 8/9.</text>
</comment>
<comment type="similarity">
    <text evidence="2 8">Belongs to the PHP hydrolase family. HisK subfamily.</text>
</comment>
<dbReference type="InterPro" id="IPR010140">
    <property type="entry name" value="Histidinol_P_phosphatase_HisJ"/>
</dbReference>
<evidence type="ECO:0000256" key="3">
    <source>
        <dbReference type="ARBA" id="ARBA00013085"/>
    </source>
</evidence>
<dbReference type="AlphaFoldDB" id="A0A4P9C671"/>